<dbReference type="Gene3D" id="3.30.450.40">
    <property type="match status" value="1"/>
</dbReference>
<dbReference type="STRING" id="266779.Meso_0051"/>
<dbReference type="InterPro" id="IPR014757">
    <property type="entry name" value="Tscrpt_reg_IclR_C"/>
</dbReference>
<dbReference type="SUPFAM" id="SSF55781">
    <property type="entry name" value="GAF domain-like"/>
    <property type="match status" value="1"/>
</dbReference>
<keyword evidence="1" id="KW-0805">Transcription regulation</keyword>
<protein>
    <submittedName>
        <fullName evidence="6">Transcriptional regulator, IclR family</fullName>
    </submittedName>
</protein>
<dbReference type="GO" id="GO:0045892">
    <property type="term" value="P:negative regulation of DNA-templated transcription"/>
    <property type="evidence" value="ECO:0007669"/>
    <property type="project" value="TreeGrafter"/>
</dbReference>
<dbReference type="AlphaFoldDB" id="Q11MB9"/>
<dbReference type="eggNOG" id="COG1414">
    <property type="taxonomic scope" value="Bacteria"/>
</dbReference>
<dbReference type="PANTHER" id="PTHR30136">
    <property type="entry name" value="HELIX-TURN-HELIX TRANSCRIPTIONAL REGULATOR, ICLR FAMILY"/>
    <property type="match status" value="1"/>
</dbReference>
<gene>
    <name evidence="6" type="ordered locus">Meso_0051</name>
</gene>
<dbReference type="PROSITE" id="PS51077">
    <property type="entry name" value="HTH_ICLR"/>
    <property type="match status" value="1"/>
</dbReference>
<proteinExistence type="predicted"/>
<dbReference type="HOGENOM" id="CLU_062618_1_0_5"/>
<evidence type="ECO:0000313" key="6">
    <source>
        <dbReference type="EMBL" id="ABG61456.1"/>
    </source>
</evidence>
<dbReference type="SMART" id="SM00346">
    <property type="entry name" value="HTH_ICLR"/>
    <property type="match status" value="1"/>
</dbReference>
<dbReference type="OrthoDB" id="9807558at2"/>
<feature type="domain" description="HTH iclR-type" evidence="4">
    <location>
        <begin position="7"/>
        <end position="70"/>
    </location>
</feature>
<dbReference type="GO" id="GO:0003700">
    <property type="term" value="F:DNA-binding transcription factor activity"/>
    <property type="evidence" value="ECO:0007669"/>
    <property type="project" value="TreeGrafter"/>
</dbReference>
<organism evidence="6">
    <name type="scientific">Chelativorans sp. (strain BNC1)</name>
    <dbReference type="NCBI Taxonomy" id="266779"/>
    <lineage>
        <taxon>Bacteria</taxon>
        <taxon>Pseudomonadati</taxon>
        <taxon>Pseudomonadota</taxon>
        <taxon>Alphaproteobacteria</taxon>
        <taxon>Hyphomicrobiales</taxon>
        <taxon>Phyllobacteriaceae</taxon>
        <taxon>Chelativorans</taxon>
    </lineage>
</organism>
<dbReference type="KEGG" id="mes:Meso_0051"/>
<dbReference type="SUPFAM" id="SSF46785">
    <property type="entry name" value="Winged helix' DNA-binding domain"/>
    <property type="match status" value="1"/>
</dbReference>
<keyword evidence="2" id="KW-0238">DNA-binding</keyword>
<keyword evidence="3" id="KW-0804">Transcription</keyword>
<dbReference type="InterPro" id="IPR036390">
    <property type="entry name" value="WH_DNA-bd_sf"/>
</dbReference>
<dbReference type="PANTHER" id="PTHR30136:SF23">
    <property type="entry name" value="DNA-BINDING TRANSCRIPTIONAL ACTIVATOR MHPR"/>
    <property type="match status" value="1"/>
</dbReference>
<dbReference type="Gene3D" id="1.10.10.10">
    <property type="entry name" value="Winged helix-like DNA-binding domain superfamily/Winged helix DNA-binding domain"/>
    <property type="match status" value="1"/>
</dbReference>
<dbReference type="InterPro" id="IPR050707">
    <property type="entry name" value="HTH_MetabolicPath_Reg"/>
</dbReference>
<dbReference type="InterPro" id="IPR005471">
    <property type="entry name" value="Tscrpt_reg_IclR_N"/>
</dbReference>
<dbReference type="EMBL" id="CP000390">
    <property type="protein sequence ID" value="ABG61456.1"/>
    <property type="molecule type" value="Genomic_DNA"/>
</dbReference>
<evidence type="ECO:0000259" key="5">
    <source>
        <dbReference type="PROSITE" id="PS51078"/>
    </source>
</evidence>
<dbReference type="InterPro" id="IPR036388">
    <property type="entry name" value="WH-like_DNA-bd_sf"/>
</dbReference>
<evidence type="ECO:0000256" key="3">
    <source>
        <dbReference type="ARBA" id="ARBA00023163"/>
    </source>
</evidence>
<evidence type="ECO:0000256" key="2">
    <source>
        <dbReference type="ARBA" id="ARBA00023125"/>
    </source>
</evidence>
<dbReference type="PROSITE" id="PS51078">
    <property type="entry name" value="ICLR_ED"/>
    <property type="match status" value="1"/>
</dbReference>
<evidence type="ECO:0000259" key="4">
    <source>
        <dbReference type="PROSITE" id="PS51077"/>
    </source>
</evidence>
<feature type="domain" description="IclR-ED" evidence="5">
    <location>
        <begin position="71"/>
        <end position="258"/>
    </location>
</feature>
<name>Q11MB9_CHESB</name>
<dbReference type="GO" id="GO:0003677">
    <property type="term" value="F:DNA binding"/>
    <property type="evidence" value="ECO:0007669"/>
    <property type="project" value="UniProtKB-KW"/>
</dbReference>
<dbReference type="Pfam" id="PF09339">
    <property type="entry name" value="HTH_IclR"/>
    <property type="match status" value="1"/>
</dbReference>
<reference evidence="6" key="1">
    <citation type="submission" date="2006-06" db="EMBL/GenBank/DDBJ databases">
        <title>Complete sequence of chromosome of Chelativorans sp. BNC1.</title>
        <authorList>
            <consortium name="US DOE Joint Genome Institute"/>
            <person name="Copeland A."/>
            <person name="Lucas S."/>
            <person name="Lapidus A."/>
            <person name="Barry K."/>
            <person name="Detter J.C."/>
            <person name="Glavina del Rio T."/>
            <person name="Hammon N."/>
            <person name="Israni S."/>
            <person name="Dalin E."/>
            <person name="Tice H."/>
            <person name="Pitluck S."/>
            <person name="Chertkov O."/>
            <person name="Brettin T."/>
            <person name="Bruce D."/>
            <person name="Han C."/>
            <person name="Tapia R."/>
            <person name="Gilna P."/>
            <person name="Schmutz J."/>
            <person name="Larimer F."/>
            <person name="Land M."/>
            <person name="Hauser L."/>
            <person name="Kyrpides N."/>
            <person name="Mikhailova N."/>
            <person name="Richardson P."/>
        </authorList>
    </citation>
    <scope>NUCLEOTIDE SEQUENCE</scope>
    <source>
        <strain evidence="6">BNC1</strain>
    </source>
</reference>
<evidence type="ECO:0000256" key="1">
    <source>
        <dbReference type="ARBA" id="ARBA00023015"/>
    </source>
</evidence>
<dbReference type="InterPro" id="IPR029016">
    <property type="entry name" value="GAF-like_dom_sf"/>
</dbReference>
<accession>Q11MB9</accession>
<dbReference type="NCBIfam" id="NF007341">
    <property type="entry name" value="PRK09834.1-3"/>
    <property type="match status" value="1"/>
</dbReference>
<dbReference type="Pfam" id="PF01614">
    <property type="entry name" value="IclR_C"/>
    <property type="match status" value="1"/>
</dbReference>
<sequence length="272" mass="30551">MERYKHVEGLLRGLSLLRAMNEEEGGFATVTTLADRTGLHRTTVKRLLETLHFAGYVQPAEDRRGYTLALAVRELSEGFTDEAWITQIAGPALGELVERVVWPSDFTTPQADQMVIRETTRRFSPFSFHRAMVGQRLPMLQSSAGRAFLGFCAENQREALIRHLQRGVTDRATRHALRQAVEHAARETAAVGYGWNYGGWSRQQRFGGIALPVIVDGRVLACLSVVFLIKSLSLREAENRFLSHLSHAVDRIRNGLIEMGVDREFVPGQSNH</sequence>